<dbReference type="Proteomes" id="UP000735541">
    <property type="component" value="Unassembled WGS sequence"/>
</dbReference>
<feature type="domain" description="Aminoglycoside phosphotransferase" evidence="1">
    <location>
        <begin position="41"/>
        <end position="285"/>
    </location>
</feature>
<name>A0ABS6U0V2_STRHA</name>
<comment type="caution">
    <text evidence="2">The sequence shown here is derived from an EMBL/GenBank/DDBJ whole genome shotgun (WGS) entry which is preliminary data.</text>
</comment>
<reference evidence="2 3" key="1">
    <citation type="submission" date="2021-07" db="EMBL/GenBank/DDBJ databases">
        <title>Sequencing Streptomyces halstedii LGO-A4 genome an citrus endophytic actinomycete.</title>
        <authorList>
            <person name="Samborskyy M."/>
            <person name="Scott N."/>
            <person name="Deglau R."/>
            <person name="Dickens S."/>
            <person name="Oliveira L.G."/>
        </authorList>
    </citation>
    <scope>NUCLEOTIDE SEQUENCE [LARGE SCALE GENOMIC DNA]</scope>
    <source>
        <strain evidence="2 3">LGO-A4</strain>
    </source>
</reference>
<protein>
    <submittedName>
        <fullName evidence="2">Aminoglycoside phosphotransferase family protein</fullName>
    </submittedName>
</protein>
<sequence length="328" mass="36037">MDFQPIERASDAFQQSLTAEEIGKVCQRAFGRAATPVSAVELGMGMYNNVYRVVLAGRARPVILRVAPEEGRQFRSERHLMRNEYGSVPWLSVIAPLMPHVLAADWSHEVINRDWMIQTHLDGVPAPEHLGTYPRTAWPEFFRQMGAIARSVHDVRGPHFGPVGGPGHGTWSEAVITSLEAIAADLDGAGLDSADVRKVAAVAAHDRAVLDEVTEPRLLTGDLWTVNVMLDAGAEEPTITGVFDMDRTWWGETAADWTIRMATAKRDERVAFWETYGDRDCSAAASWRSLVYEVRHLGAVRLERHRLGNAAGVGSTYDAVAAVLADLG</sequence>
<dbReference type="EMBL" id="JAHUVW010000004">
    <property type="protein sequence ID" value="MBV7674167.1"/>
    <property type="molecule type" value="Genomic_DNA"/>
</dbReference>
<evidence type="ECO:0000313" key="2">
    <source>
        <dbReference type="EMBL" id="MBV7674167.1"/>
    </source>
</evidence>
<dbReference type="InterPro" id="IPR051678">
    <property type="entry name" value="AGP_Transferase"/>
</dbReference>
<dbReference type="InterPro" id="IPR002575">
    <property type="entry name" value="Aminoglycoside_PTrfase"/>
</dbReference>
<dbReference type="Gene3D" id="3.90.1200.10">
    <property type="match status" value="1"/>
</dbReference>
<dbReference type="InterPro" id="IPR011009">
    <property type="entry name" value="Kinase-like_dom_sf"/>
</dbReference>
<dbReference type="SUPFAM" id="SSF56112">
    <property type="entry name" value="Protein kinase-like (PK-like)"/>
    <property type="match status" value="1"/>
</dbReference>
<organism evidence="2 3">
    <name type="scientific">Streptomyces halstedii</name>
    <dbReference type="NCBI Taxonomy" id="1944"/>
    <lineage>
        <taxon>Bacteria</taxon>
        <taxon>Bacillati</taxon>
        <taxon>Actinomycetota</taxon>
        <taxon>Actinomycetes</taxon>
        <taxon>Kitasatosporales</taxon>
        <taxon>Streptomycetaceae</taxon>
        <taxon>Streptomyces</taxon>
    </lineage>
</organism>
<dbReference type="Pfam" id="PF01636">
    <property type="entry name" value="APH"/>
    <property type="match status" value="1"/>
</dbReference>
<dbReference type="PANTHER" id="PTHR21310">
    <property type="entry name" value="AMINOGLYCOSIDE PHOSPHOTRANSFERASE-RELATED-RELATED"/>
    <property type="match status" value="1"/>
</dbReference>
<accession>A0ABS6U0V2</accession>
<dbReference type="PANTHER" id="PTHR21310:SF15">
    <property type="entry name" value="AMINOGLYCOSIDE PHOSPHOTRANSFERASE DOMAIN-CONTAINING PROTEIN"/>
    <property type="match status" value="1"/>
</dbReference>
<keyword evidence="3" id="KW-1185">Reference proteome</keyword>
<evidence type="ECO:0000313" key="3">
    <source>
        <dbReference type="Proteomes" id="UP000735541"/>
    </source>
</evidence>
<evidence type="ECO:0000259" key="1">
    <source>
        <dbReference type="Pfam" id="PF01636"/>
    </source>
</evidence>
<gene>
    <name evidence="2" type="ORF">STHAL_32485</name>
</gene>
<proteinExistence type="predicted"/>